<gene>
    <name evidence="6" type="ORF">LSCM1_01364</name>
</gene>
<dbReference type="GO" id="GO:0000463">
    <property type="term" value="P:maturation of LSU-rRNA from tricistronic rRNA transcript (SSU-rRNA, 5.8S rRNA, LSU-rRNA)"/>
    <property type="evidence" value="ECO:0007669"/>
    <property type="project" value="TreeGrafter"/>
</dbReference>
<proteinExistence type="predicted"/>
<dbReference type="OrthoDB" id="20105at2759"/>
<dbReference type="GO" id="GO:0005730">
    <property type="term" value="C:nucleolus"/>
    <property type="evidence" value="ECO:0007669"/>
    <property type="project" value="TreeGrafter"/>
</dbReference>
<sequence>MYRCQSALKLIELHDRYEIFHRFRPSTVVDLAAAPGGFAQAALELMHLPKNAPHSGLPPLVIAVDQRPIDPMPGLVAVRGDILQHQQILRAVEGVFSDATAPGTRPPPLLSCAASAAPLARSVDMVFHDGVSVVKGQRAFSVTYAQNQMALSALLLASKLFQHFGPTPRLPTIAAQHSSSASPPMLSVCFVSKVLQGQHFAQVLAATRALFRYVRACKPLASRPESLEWYVVATHFQLATWQQLTAPHTPTLQPRRDPNRSAKSASLFSMPPAPDDCSGAHRIVWNCFGCGRTCVGCQPCGRCGPYRPVERARRPKSR</sequence>
<keyword evidence="7" id="KW-1185">Reference proteome</keyword>
<dbReference type="GeneID" id="92511497"/>
<accession>A0A836KHV1</accession>
<keyword evidence="1" id="KW-0489">Methyltransferase</keyword>
<keyword evidence="2" id="KW-0808">Transferase</keyword>
<dbReference type="PANTHER" id="PTHR10920">
    <property type="entry name" value="RIBOSOMAL RNA METHYLTRANSFERASE"/>
    <property type="match status" value="1"/>
</dbReference>
<reference evidence="7" key="2">
    <citation type="journal article" date="2021" name="Sci. Data">
        <title>Chromosome-scale genome sequencing, assembly and annotation of six genomes from subfamily Leishmaniinae.</title>
        <authorList>
            <person name="Almutairi H."/>
            <person name="Urbaniak M.D."/>
            <person name="Bates M.D."/>
            <person name="Jariyapan N."/>
            <person name="Kwakye-Nuako G."/>
            <person name="Thomaz Soccol V."/>
            <person name="Al-Salem W.S."/>
            <person name="Dillon R.J."/>
            <person name="Bates P.A."/>
            <person name="Gatherer D."/>
        </authorList>
    </citation>
    <scope>NUCLEOTIDE SEQUENCE [LARGE SCALE GENOMIC DNA]</scope>
</reference>
<organism evidence="6 7">
    <name type="scientific">Leishmania martiniquensis</name>
    <dbReference type="NCBI Taxonomy" id="1580590"/>
    <lineage>
        <taxon>Eukaryota</taxon>
        <taxon>Discoba</taxon>
        <taxon>Euglenozoa</taxon>
        <taxon>Kinetoplastea</taxon>
        <taxon>Metakinetoplastina</taxon>
        <taxon>Trypanosomatida</taxon>
        <taxon>Trypanosomatidae</taxon>
        <taxon>Leishmaniinae</taxon>
        <taxon>Leishmania</taxon>
    </lineage>
</organism>
<feature type="domain" description="Ribosomal RNA methyltransferase FtsJ" evidence="5">
    <location>
        <begin position="2"/>
        <end position="236"/>
    </location>
</feature>
<dbReference type="SUPFAM" id="SSF53335">
    <property type="entry name" value="S-adenosyl-L-methionine-dependent methyltransferases"/>
    <property type="match status" value="1"/>
</dbReference>
<dbReference type="GO" id="GO:0000466">
    <property type="term" value="P:maturation of 5.8S rRNA from tricistronic rRNA transcript (SSU-rRNA, 5.8S rRNA, LSU-rRNA)"/>
    <property type="evidence" value="ECO:0007669"/>
    <property type="project" value="TreeGrafter"/>
</dbReference>
<dbReference type="GO" id="GO:0016435">
    <property type="term" value="F:rRNA (guanine) methyltransferase activity"/>
    <property type="evidence" value="ECO:0007669"/>
    <property type="project" value="TreeGrafter"/>
</dbReference>
<name>A0A836KHV1_9TRYP</name>
<dbReference type="RefSeq" id="XP_067176264.1">
    <property type="nucleotide sequence ID" value="XM_067318985.1"/>
</dbReference>
<evidence type="ECO:0000256" key="2">
    <source>
        <dbReference type="ARBA" id="ARBA00022679"/>
    </source>
</evidence>
<dbReference type="GO" id="GO:0030687">
    <property type="term" value="C:preribosome, large subunit precursor"/>
    <property type="evidence" value="ECO:0007669"/>
    <property type="project" value="TreeGrafter"/>
</dbReference>
<evidence type="ECO:0000256" key="1">
    <source>
        <dbReference type="ARBA" id="ARBA00022603"/>
    </source>
</evidence>
<feature type="region of interest" description="Disordered" evidence="4">
    <location>
        <begin position="247"/>
        <end position="267"/>
    </location>
</feature>
<evidence type="ECO:0000259" key="5">
    <source>
        <dbReference type="Pfam" id="PF01728"/>
    </source>
</evidence>
<evidence type="ECO:0000256" key="3">
    <source>
        <dbReference type="ARBA" id="ARBA00022691"/>
    </source>
</evidence>
<dbReference type="EMBL" id="JAFEUZ010000031">
    <property type="protein sequence ID" value="KAG5471290.1"/>
    <property type="molecule type" value="Genomic_DNA"/>
</dbReference>
<protein>
    <recommendedName>
        <fullName evidence="5">Ribosomal RNA methyltransferase FtsJ domain-containing protein</fullName>
    </recommendedName>
</protein>
<keyword evidence="3" id="KW-0949">S-adenosyl-L-methionine</keyword>
<dbReference type="Gene3D" id="3.40.50.150">
    <property type="entry name" value="Vaccinia Virus protein VP39"/>
    <property type="match status" value="1"/>
</dbReference>
<dbReference type="GO" id="GO:0008650">
    <property type="term" value="F:rRNA (uridine-2'-O-)-methyltransferase activity"/>
    <property type="evidence" value="ECO:0007669"/>
    <property type="project" value="TreeGrafter"/>
</dbReference>
<dbReference type="InterPro" id="IPR050082">
    <property type="entry name" value="RNA_methyltr_RlmE"/>
</dbReference>
<reference evidence="7" key="1">
    <citation type="journal article" date="2021" name="Microbiol. Resour. Announc.">
        <title>LGAAP: Leishmaniinae Genome Assembly and Annotation Pipeline.</title>
        <authorList>
            <person name="Almutairi H."/>
            <person name="Urbaniak M.D."/>
            <person name="Bates M.D."/>
            <person name="Jariyapan N."/>
            <person name="Kwakye-Nuako G."/>
            <person name="Thomaz-Soccol V."/>
            <person name="Al-Salem W.S."/>
            <person name="Dillon R.J."/>
            <person name="Bates P.A."/>
            <person name="Gatherer D."/>
        </authorList>
    </citation>
    <scope>NUCLEOTIDE SEQUENCE [LARGE SCALE GENOMIC DNA]</scope>
</reference>
<dbReference type="InterPro" id="IPR029063">
    <property type="entry name" value="SAM-dependent_MTases_sf"/>
</dbReference>
<dbReference type="Pfam" id="PF01728">
    <property type="entry name" value="FtsJ"/>
    <property type="match status" value="1"/>
</dbReference>
<comment type="caution">
    <text evidence="6">The sequence shown here is derived from an EMBL/GenBank/DDBJ whole genome shotgun (WGS) entry which is preliminary data.</text>
</comment>
<evidence type="ECO:0000313" key="7">
    <source>
        <dbReference type="Proteomes" id="UP000673552"/>
    </source>
</evidence>
<evidence type="ECO:0000256" key="4">
    <source>
        <dbReference type="SAM" id="MobiDB-lite"/>
    </source>
</evidence>
<dbReference type="InterPro" id="IPR002877">
    <property type="entry name" value="RNA_MeTrfase_FtsJ_dom"/>
</dbReference>
<dbReference type="KEGG" id="lmat:92511497"/>
<dbReference type="AlphaFoldDB" id="A0A836KHV1"/>
<dbReference type="PANTHER" id="PTHR10920:SF19">
    <property type="entry name" value="METHYLTRANSFERASE, PUTATIVE-RELATED"/>
    <property type="match status" value="1"/>
</dbReference>
<evidence type="ECO:0000313" key="6">
    <source>
        <dbReference type="EMBL" id="KAG5471290.1"/>
    </source>
</evidence>
<dbReference type="Proteomes" id="UP000673552">
    <property type="component" value="Unassembled WGS sequence"/>
</dbReference>